<evidence type="ECO:0000259" key="4">
    <source>
        <dbReference type="PROSITE" id="PS50061"/>
    </source>
</evidence>
<dbReference type="PANTHER" id="PTHR11849:SF17">
    <property type="entry name" value="TRANSCRIPTION FACTOR SPI-C"/>
    <property type="match status" value="1"/>
</dbReference>
<gene>
    <name evidence="5" type="ORF">EXN66_Car020886</name>
</gene>
<proteinExistence type="inferred from homology"/>
<dbReference type="PANTHER" id="PTHR11849">
    <property type="entry name" value="ETS"/>
    <property type="match status" value="1"/>
</dbReference>
<evidence type="ECO:0000256" key="3">
    <source>
        <dbReference type="RuleBase" id="RU004019"/>
    </source>
</evidence>
<comment type="similarity">
    <text evidence="1 3">Belongs to the ETS family.</text>
</comment>
<evidence type="ECO:0000256" key="1">
    <source>
        <dbReference type="ARBA" id="ARBA00005562"/>
    </source>
</evidence>
<dbReference type="SMART" id="SM00413">
    <property type="entry name" value="ETS"/>
    <property type="match status" value="1"/>
</dbReference>
<dbReference type="InterPro" id="IPR046328">
    <property type="entry name" value="ETS_fam"/>
</dbReference>
<sequence>MTCLDNDMNQQFQDAIDVIEQNSNNSYYSVSEFPLIFNISTIAASSRPSRMFQLLCTTHGHTKQLILVLQQQSWPQPIPDVSLGHPVPIESPHFYSILPPPRTSKGRKKLRLYEYLHEALNDPNMGDSIQWTDSSSGTFHFISKNKEKLAECWGQRKGNRKTMTYQKMARALRNYSRTGEIIKVRRKLTYQFNPDILHRLGSTQVSLHLPCHTTQEEVHSQQQSSSEHSYCGSAAADWHSWYGHYQLQEDYDLASSFTSHTTKL</sequence>
<evidence type="ECO:0000256" key="2">
    <source>
        <dbReference type="ARBA" id="ARBA00023125"/>
    </source>
</evidence>
<dbReference type="GO" id="GO:0005634">
    <property type="term" value="C:nucleus"/>
    <property type="evidence" value="ECO:0007669"/>
    <property type="project" value="UniProtKB-SubCell"/>
</dbReference>
<dbReference type="InterPro" id="IPR036390">
    <property type="entry name" value="WH_DNA-bd_sf"/>
</dbReference>
<dbReference type="Pfam" id="PF00178">
    <property type="entry name" value="Ets"/>
    <property type="match status" value="1"/>
</dbReference>
<accession>A0A6G1QRL7</accession>
<dbReference type="GO" id="GO:0030154">
    <property type="term" value="P:cell differentiation"/>
    <property type="evidence" value="ECO:0007669"/>
    <property type="project" value="TreeGrafter"/>
</dbReference>
<dbReference type="InterPro" id="IPR000418">
    <property type="entry name" value="Ets_dom"/>
</dbReference>
<dbReference type="GO" id="GO:0043565">
    <property type="term" value="F:sequence-specific DNA binding"/>
    <property type="evidence" value="ECO:0007669"/>
    <property type="project" value="InterPro"/>
</dbReference>
<feature type="domain" description="ETS" evidence="4">
    <location>
        <begin position="110"/>
        <end position="193"/>
    </location>
</feature>
<name>A0A6G1QRL7_CHAAH</name>
<keyword evidence="6" id="KW-1185">Reference proteome</keyword>
<keyword evidence="3" id="KW-0539">Nucleus</keyword>
<dbReference type="SUPFAM" id="SSF46785">
    <property type="entry name" value="Winged helix' DNA-binding domain"/>
    <property type="match status" value="1"/>
</dbReference>
<evidence type="ECO:0000313" key="6">
    <source>
        <dbReference type="Proteomes" id="UP000503349"/>
    </source>
</evidence>
<dbReference type="AlphaFoldDB" id="A0A6G1QRL7"/>
<organism evidence="5 6">
    <name type="scientific">Channa argus</name>
    <name type="common">Northern snakehead</name>
    <name type="synonym">Ophicephalus argus</name>
    <dbReference type="NCBI Taxonomy" id="215402"/>
    <lineage>
        <taxon>Eukaryota</taxon>
        <taxon>Metazoa</taxon>
        <taxon>Chordata</taxon>
        <taxon>Craniata</taxon>
        <taxon>Vertebrata</taxon>
        <taxon>Euteleostomi</taxon>
        <taxon>Actinopterygii</taxon>
        <taxon>Neopterygii</taxon>
        <taxon>Teleostei</taxon>
        <taxon>Neoteleostei</taxon>
        <taxon>Acanthomorphata</taxon>
        <taxon>Anabantaria</taxon>
        <taxon>Anabantiformes</taxon>
        <taxon>Channoidei</taxon>
        <taxon>Channidae</taxon>
        <taxon>Channa</taxon>
    </lineage>
</organism>
<dbReference type="EMBL" id="CM015732">
    <property type="protein sequence ID" value="KAF3705195.1"/>
    <property type="molecule type" value="Genomic_DNA"/>
</dbReference>
<dbReference type="Gene3D" id="1.10.10.10">
    <property type="entry name" value="Winged helix-like DNA-binding domain superfamily/Winged helix DNA-binding domain"/>
    <property type="match status" value="1"/>
</dbReference>
<evidence type="ECO:0000313" key="5">
    <source>
        <dbReference type="EMBL" id="KAF3705195.1"/>
    </source>
</evidence>
<dbReference type="Proteomes" id="UP000503349">
    <property type="component" value="Chromosome 21"/>
</dbReference>
<dbReference type="PROSITE" id="PS00346">
    <property type="entry name" value="ETS_DOMAIN_2"/>
    <property type="match status" value="1"/>
</dbReference>
<protein>
    <submittedName>
        <fullName evidence="5">Transcription factor Spi-C</fullName>
    </submittedName>
</protein>
<dbReference type="PROSITE" id="PS50061">
    <property type="entry name" value="ETS_DOMAIN_3"/>
    <property type="match status" value="1"/>
</dbReference>
<dbReference type="InterPro" id="IPR036388">
    <property type="entry name" value="WH-like_DNA-bd_sf"/>
</dbReference>
<reference evidence="6" key="2">
    <citation type="submission" date="2019-02" db="EMBL/GenBank/DDBJ databases">
        <title>Opniocepnalus argus Var Kimnra genome.</title>
        <authorList>
            <person name="Zhou C."/>
            <person name="Xiao S."/>
        </authorList>
    </citation>
    <scope>NUCLEOTIDE SEQUENCE [LARGE SCALE GENOMIC DNA]</scope>
</reference>
<dbReference type="FunFam" id="1.10.10.10:FF:000736">
    <property type="entry name" value="transcription factor Spi-C-like isoform X3"/>
    <property type="match status" value="1"/>
</dbReference>
<comment type="subcellular location">
    <subcellularLocation>
        <location evidence="3">Nucleus</location>
    </subcellularLocation>
</comment>
<reference evidence="5 6" key="1">
    <citation type="submission" date="2019-02" db="EMBL/GenBank/DDBJ databases">
        <title>Opniocepnalus argus genome.</title>
        <authorList>
            <person name="Zhou C."/>
            <person name="Xiao S."/>
        </authorList>
    </citation>
    <scope>NUCLEOTIDE SEQUENCE [LARGE SCALE GENOMIC DNA]</scope>
    <source>
        <strain evidence="5">OARG1902GOOAL</strain>
        <tissue evidence="5">Muscle</tissue>
    </source>
</reference>
<dbReference type="GO" id="GO:0000981">
    <property type="term" value="F:DNA-binding transcription factor activity, RNA polymerase II-specific"/>
    <property type="evidence" value="ECO:0007669"/>
    <property type="project" value="TreeGrafter"/>
</dbReference>
<keyword evidence="2 3" id="KW-0238">DNA-binding</keyword>
<dbReference type="PRINTS" id="PR00454">
    <property type="entry name" value="ETSDOMAIN"/>
</dbReference>